<protein>
    <submittedName>
        <fullName evidence="3">Uncharacterized protein</fullName>
    </submittedName>
</protein>
<organism evidence="3 4">
    <name type="scientific">Marmota monax</name>
    <name type="common">Woodchuck</name>
    <dbReference type="NCBI Taxonomy" id="9995"/>
    <lineage>
        <taxon>Eukaryota</taxon>
        <taxon>Metazoa</taxon>
        <taxon>Chordata</taxon>
        <taxon>Craniata</taxon>
        <taxon>Vertebrata</taxon>
        <taxon>Euteleostomi</taxon>
        <taxon>Mammalia</taxon>
        <taxon>Eutheria</taxon>
        <taxon>Euarchontoglires</taxon>
        <taxon>Glires</taxon>
        <taxon>Rodentia</taxon>
        <taxon>Sciuromorpha</taxon>
        <taxon>Sciuridae</taxon>
        <taxon>Xerinae</taxon>
        <taxon>Marmotini</taxon>
        <taxon>Marmota</taxon>
    </lineage>
</organism>
<evidence type="ECO:0000256" key="1">
    <source>
        <dbReference type="ARBA" id="ARBA00022614"/>
    </source>
</evidence>
<dbReference type="InterPro" id="IPR050694">
    <property type="entry name" value="LRRC14/PRAME"/>
</dbReference>
<accession>A0A5E4D4Y9</accession>
<name>A0A5E4D4Y9_MARMO</name>
<keyword evidence="1" id="KW-0433">Leucine-rich repeat</keyword>
<dbReference type="PANTHER" id="PTHR14224">
    <property type="entry name" value="SIMILAR TO PREFERENTIALLY EXPRESSED ANTIGEN IN MELANOMA-LIKE 3"/>
    <property type="match status" value="1"/>
</dbReference>
<dbReference type="AlphaFoldDB" id="A0A5E4D4Y9"/>
<comment type="caution">
    <text evidence="3">The sequence shown here is derived from an EMBL/GenBank/DDBJ whole genome shotgun (WGS) entry which is preliminary data.</text>
</comment>
<gene>
    <name evidence="3" type="ORF">MONAX_5E004101</name>
</gene>
<evidence type="ECO:0000256" key="2">
    <source>
        <dbReference type="ARBA" id="ARBA00022737"/>
    </source>
</evidence>
<dbReference type="PANTHER" id="PTHR14224:SF19">
    <property type="entry name" value="PRAME FAMILY MEMBER 11-RELATED"/>
    <property type="match status" value="1"/>
</dbReference>
<evidence type="ECO:0000313" key="4">
    <source>
        <dbReference type="Proteomes" id="UP000335636"/>
    </source>
</evidence>
<proteinExistence type="predicted"/>
<evidence type="ECO:0000313" key="3">
    <source>
        <dbReference type="EMBL" id="VTJ89327.1"/>
    </source>
</evidence>
<dbReference type="GO" id="GO:0005737">
    <property type="term" value="C:cytoplasm"/>
    <property type="evidence" value="ECO:0007669"/>
    <property type="project" value="TreeGrafter"/>
</dbReference>
<sequence length="209" mass="23899">MAQACPFTCLPLGTLMRQPQPEMLRVALDGLDMLLAQQDRPRRWKLQVLDLQNVHHNFWRMWSGAVVNACSPEAMKKNQTSKHGAAMAAKPPFKIVIELCLTEGSLDEFLTLLFLWVTQRRDRLHLCCSRLKILGKPTRHTRKVLRLLQLDSVQKVEVHCTWAPSTLGDCAPFLGQMRNLRMLQVSQVRLPAHTSPEEQEQLLSQLTSQ</sequence>
<dbReference type="EMBL" id="CABDUW010003510">
    <property type="protein sequence ID" value="VTJ89327.1"/>
    <property type="molecule type" value="Genomic_DNA"/>
</dbReference>
<keyword evidence="4" id="KW-1185">Reference proteome</keyword>
<reference evidence="3" key="1">
    <citation type="submission" date="2019-04" db="EMBL/GenBank/DDBJ databases">
        <authorList>
            <person name="Alioto T."/>
            <person name="Alioto T."/>
        </authorList>
    </citation>
    <scope>NUCLEOTIDE SEQUENCE [LARGE SCALE GENOMIC DNA]</scope>
</reference>
<keyword evidence="2" id="KW-0677">Repeat</keyword>
<dbReference type="Proteomes" id="UP000335636">
    <property type="component" value="Unassembled WGS sequence"/>
</dbReference>